<reference evidence="3" key="1">
    <citation type="submission" date="2012-11" db="EMBL/GenBank/DDBJ databases">
        <authorList>
            <person name="Lucero-Rivera Y.E."/>
            <person name="Tovar-Ramirez D."/>
        </authorList>
    </citation>
    <scope>NUCLEOTIDE SEQUENCE [LARGE SCALE GENOMIC DNA]</scope>
    <source>
        <strain evidence="3">Araruama</strain>
    </source>
</reference>
<name>A0A1V1NX14_9BACT</name>
<dbReference type="Pfam" id="PF00149">
    <property type="entry name" value="Metallophos"/>
    <property type="match status" value="1"/>
</dbReference>
<dbReference type="EMBL" id="ATBP01001593">
    <property type="protein sequence ID" value="ETR67036.1"/>
    <property type="molecule type" value="Genomic_DNA"/>
</dbReference>
<dbReference type="InterPro" id="IPR004843">
    <property type="entry name" value="Calcineurin-like_PHP"/>
</dbReference>
<dbReference type="CDD" id="cd00838">
    <property type="entry name" value="MPP_superfamily"/>
    <property type="match status" value="1"/>
</dbReference>
<dbReference type="PANTHER" id="PTHR36492">
    <property type="match status" value="1"/>
</dbReference>
<organism evidence="2 3">
    <name type="scientific">Candidatus Magnetoglobus multicellularis str. Araruama</name>
    <dbReference type="NCBI Taxonomy" id="890399"/>
    <lineage>
        <taxon>Bacteria</taxon>
        <taxon>Pseudomonadati</taxon>
        <taxon>Thermodesulfobacteriota</taxon>
        <taxon>Desulfobacteria</taxon>
        <taxon>Desulfobacterales</taxon>
        <taxon>Desulfobacteraceae</taxon>
        <taxon>Candidatus Magnetoglobus</taxon>
    </lineage>
</organism>
<evidence type="ECO:0000259" key="1">
    <source>
        <dbReference type="Pfam" id="PF00149"/>
    </source>
</evidence>
<dbReference type="InterPro" id="IPR052963">
    <property type="entry name" value="Pantetheine_PDE"/>
</dbReference>
<protein>
    <recommendedName>
        <fullName evidence="1">Calcineurin-like phosphoesterase domain-containing protein</fullName>
    </recommendedName>
</protein>
<feature type="non-terminal residue" evidence="2">
    <location>
        <position position="81"/>
    </location>
</feature>
<dbReference type="GO" id="GO:0016787">
    <property type="term" value="F:hydrolase activity"/>
    <property type="evidence" value="ECO:0007669"/>
    <property type="project" value="InterPro"/>
</dbReference>
<proteinExistence type="predicted"/>
<evidence type="ECO:0000313" key="3">
    <source>
        <dbReference type="Proteomes" id="UP000189670"/>
    </source>
</evidence>
<accession>A0A1V1NX14</accession>
<dbReference type="PANTHER" id="PTHR36492:SF2">
    <property type="entry name" value="[ACYL-CARRIER-PROTEIN] PHOSPHODIESTERASE PPTH"/>
    <property type="match status" value="1"/>
</dbReference>
<sequence>MRIFAISDLHIDFKENLTWLHQLSRDCYRGDLLLVGGDVCDDLSLFMEGLKILKSRFREIIFVPGNHDLWVHRNQAKDSIQ</sequence>
<gene>
    <name evidence="2" type="ORF">OMM_12036</name>
</gene>
<dbReference type="SUPFAM" id="SSF56300">
    <property type="entry name" value="Metallo-dependent phosphatases"/>
    <property type="match status" value="1"/>
</dbReference>
<dbReference type="Proteomes" id="UP000189670">
    <property type="component" value="Unassembled WGS sequence"/>
</dbReference>
<dbReference type="AlphaFoldDB" id="A0A1V1NX14"/>
<feature type="domain" description="Calcineurin-like phosphoesterase" evidence="1">
    <location>
        <begin position="1"/>
        <end position="71"/>
    </location>
</feature>
<comment type="caution">
    <text evidence="2">The sequence shown here is derived from an EMBL/GenBank/DDBJ whole genome shotgun (WGS) entry which is preliminary data.</text>
</comment>
<evidence type="ECO:0000313" key="2">
    <source>
        <dbReference type="EMBL" id="ETR67036.1"/>
    </source>
</evidence>
<dbReference type="Gene3D" id="3.60.21.10">
    <property type="match status" value="1"/>
</dbReference>
<dbReference type="InterPro" id="IPR029052">
    <property type="entry name" value="Metallo-depent_PP-like"/>
</dbReference>